<feature type="transmembrane region" description="Helical" evidence="1">
    <location>
        <begin position="109"/>
        <end position="130"/>
    </location>
</feature>
<evidence type="ECO:0000256" key="1">
    <source>
        <dbReference type="SAM" id="Phobius"/>
    </source>
</evidence>
<sequence length="136" mass="14609">MRSMGQFEKDQGGLIPLVVLAIIGLIALFGIWGMSLTSWKGVIAVLAAGTIAMAVAGAVFFKANWNYVLLAIIMAFAIVFITEISFLALIGGLMVVFALWNFKILSKNIAIFVALVGIGLLVMLISYKLMLLEGLI</sequence>
<evidence type="ECO:0000313" key="3">
    <source>
        <dbReference type="Proteomes" id="UP000074294"/>
    </source>
</evidence>
<gene>
    <name evidence="2" type="ORF">APZ16_04500</name>
</gene>
<proteinExistence type="predicted"/>
<keyword evidence="1" id="KW-1133">Transmembrane helix</keyword>
<dbReference type="Proteomes" id="UP000074294">
    <property type="component" value="Unassembled WGS sequence"/>
</dbReference>
<dbReference type="STRING" id="1776334.APZ16_04500"/>
<protein>
    <submittedName>
        <fullName evidence="2">Uncharacterized protein</fullName>
    </submittedName>
</protein>
<organism evidence="2 3">
    <name type="scientific">Hadarchaeum yellowstonense</name>
    <dbReference type="NCBI Taxonomy" id="1776334"/>
    <lineage>
        <taxon>Archaea</taxon>
        <taxon>Methanobacteriati</taxon>
        <taxon>Candidatus Hadarchaeota</taxon>
        <taxon>Candidatus Hadarchaeia</taxon>
        <taxon>Candidatus Hadarchaeales</taxon>
        <taxon>Candidatus Hadarchaeaceae</taxon>
        <taxon>Candidatus Hadarchaeum</taxon>
    </lineage>
</organism>
<accession>A0A147JVX3</accession>
<evidence type="ECO:0000313" key="2">
    <source>
        <dbReference type="EMBL" id="KUO40643.1"/>
    </source>
</evidence>
<keyword evidence="1" id="KW-0812">Transmembrane</keyword>
<keyword evidence="1" id="KW-0472">Membrane</keyword>
<comment type="caution">
    <text evidence="2">The sequence shown here is derived from an EMBL/GenBank/DDBJ whole genome shotgun (WGS) entry which is preliminary data.</text>
</comment>
<feature type="transmembrane region" description="Helical" evidence="1">
    <location>
        <begin position="12"/>
        <end position="35"/>
    </location>
</feature>
<feature type="transmembrane region" description="Helical" evidence="1">
    <location>
        <begin position="68"/>
        <end position="97"/>
    </location>
</feature>
<dbReference type="EMBL" id="LQMQ01000038">
    <property type="protein sequence ID" value="KUO40643.1"/>
    <property type="molecule type" value="Genomic_DNA"/>
</dbReference>
<reference evidence="2 3" key="1">
    <citation type="journal article" date="2016" name="Nat. Microbiol.">
        <title>Genomic inference of the metabolism of cosmopolitan subsurface Archaea, Hadesarchaea.</title>
        <authorList>
            <person name="Baker B.J."/>
            <person name="Saw J.H."/>
            <person name="Lind A.E."/>
            <person name="Lazar C.S."/>
            <person name="Hinrichs K.-U."/>
            <person name="Teske A.P."/>
            <person name="Ettema T.J."/>
        </authorList>
    </citation>
    <scope>NUCLEOTIDE SEQUENCE [LARGE SCALE GENOMIC DNA]</scope>
</reference>
<feature type="transmembrane region" description="Helical" evidence="1">
    <location>
        <begin position="41"/>
        <end position="61"/>
    </location>
</feature>
<name>A0A147JVX3_HADYE</name>
<dbReference type="AlphaFoldDB" id="A0A147JVX3"/>